<dbReference type="AlphaFoldDB" id="A0A2M4DIJ1"/>
<proteinExistence type="predicted"/>
<evidence type="ECO:0000313" key="2">
    <source>
        <dbReference type="EMBL" id="MBW76978.1"/>
    </source>
</evidence>
<reference evidence="2" key="1">
    <citation type="submission" date="2018-01" db="EMBL/GenBank/DDBJ databases">
        <title>An insight into the sialome of Amazonian anophelines.</title>
        <authorList>
            <person name="Ribeiro J.M."/>
            <person name="Scarpassa V."/>
            <person name="Calvo E."/>
        </authorList>
    </citation>
    <scope>NUCLEOTIDE SEQUENCE</scope>
</reference>
<feature type="chain" id="PRO_5014617392" evidence="1">
    <location>
        <begin position="24"/>
        <end position="66"/>
    </location>
</feature>
<accession>A0A2M4DIJ1</accession>
<name>A0A2M4DIJ1_ANODA</name>
<dbReference type="EMBL" id="GGFL01012800">
    <property type="protein sequence ID" value="MBW76978.1"/>
    <property type="molecule type" value="Transcribed_RNA"/>
</dbReference>
<keyword evidence="1" id="KW-0732">Signal</keyword>
<sequence>MKGRSLSVRIFPFLFITCRLVDGYQLSQCEMGCTGNGDVHRDEGVGPTRHYRCRCLPFAEWKYGAA</sequence>
<protein>
    <submittedName>
        <fullName evidence="2">Putative secreted protein</fullName>
    </submittedName>
</protein>
<organism evidence="2">
    <name type="scientific">Anopheles darlingi</name>
    <name type="common">Mosquito</name>
    <dbReference type="NCBI Taxonomy" id="43151"/>
    <lineage>
        <taxon>Eukaryota</taxon>
        <taxon>Metazoa</taxon>
        <taxon>Ecdysozoa</taxon>
        <taxon>Arthropoda</taxon>
        <taxon>Hexapoda</taxon>
        <taxon>Insecta</taxon>
        <taxon>Pterygota</taxon>
        <taxon>Neoptera</taxon>
        <taxon>Endopterygota</taxon>
        <taxon>Diptera</taxon>
        <taxon>Nematocera</taxon>
        <taxon>Culicoidea</taxon>
        <taxon>Culicidae</taxon>
        <taxon>Anophelinae</taxon>
        <taxon>Anopheles</taxon>
    </lineage>
</organism>
<evidence type="ECO:0000256" key="1">
    <source>
        <dbReference type="SAM" id="SignalP"/>
    </source>
</evidence>
<feature type="signal peptide" evidence="1">
    <location>
        <begin position="1"/>
        <end position="23"/>
    </location>
</feature>